<evidence type="ECO:0000256" key="5">
    <source>
        <dbReference type="ARBA" id="ARBA00023004"/>
    </source>
</evidence>
<dbReference type="GO" id="GO:0009055">
    <property type="term" value="F:electron transfer activity"/>
    <property type="evidence" value="ECO:0007669"/>
    <property type="project" value="InterPro"/>
</dbReference>
<reference evidence="7" key="1">
    <citation type="submission" date="2018-06" db="EMBL/GenBank/DDBJ databases">
        <authorList>
            <person name="Zhirakovskaya E."/>
        </authorList>
    </citation>
    <scope>NUCLEOTIDE SEQUENCE</scope>
</reference>
<dbReference type="PANTHER" id="PTHR35008:SF4">
    <property type="entry name" value="BLL4482 PROTEIN"/>
    <property type="match status" value="1"/>
</dbReference>
<dbReference type="PANTHER" id="PTHR35008">
    <property type="entry name" value="BLL4482 PROTEIN-RELATED"/>
    <property type="match status" value="1"/>
</dbReference>
<dbReference type="InterPro" id="IPR009056">
    <property type="entry name" value="Cyt_c-like_dom"/>
</dbReference>
<keyword evidence="2" id="KW-0349">Heme</keyword>
<dbReference type="AlphaFoldDB" id="A0A3B1AXC2"/>
<evidence type="ECO:0000313" key="7">
    <source>
        <dbReference type="EMBL" id="VAX02840.1"/>
    </source>
</evidence>
<evidence type="ECO:0000256" key="1">
    <source>
        <dbReference type="ARBA" id="ARBA00022448"/>
    </source>
</evidence>
<gene>
    <name evidence="7" type="ORF">MNBD_GAMMA20-1248</name>
</gene>
<name>A0A3B1AXC2_9ZZZZ</name>
<dbReference type="PROSITE" id="PS51007">
    <property type="entry name" value="CYTC"/>
    <property type="match status" value="2"/>
</dbReference>
<evidence type="ECO:0000256" key="2">
    <source>
        <dbReference type="ARBA" id="ARBA00022617"/>
    </source>
</evidence>
<evidence type="ECO:0000259" key="6">
    <source>
        <dbReference type="PROSITE" id="PS51007"/>
    </source>
</evidence>
<dbReference type="PRINTS" id="PR00605">
    <property type="entry name" value="CYTCHROMECIC"/>
</dbReference>
<dbReference type="InterPro" id="IPR036909">
    <property type="entry name" value="Cyt_c-like_dom_sf"/>
</dbReference>
<dbReference type="GO" id="GO:0020037">
    <property type="term" value="F:heme binding"/>
    <property type="evidence" value="ECO:0007669"/>
    <property type="project" value="InterPro"/>
</dbReference>
<keyword evidence="3" id="KW-0479">Metal-binding</keyword>
<organism evidence="7">
    <name type="scientific">hydrothermal vent metagenome</name>
    <dbReference type="NCBI Taxonomy" id="652676"/>
    <lineage>
        <taxon>unclassified sequences</taxon>
        <taxon>metagenomes</taxon>
        <taxon>ecological metagenomes</taxon>
    </lineage>
</organism>
<keyword evidence="5" id="KW-0408">Iron</keyword>
<keyword evidence="1" id="KW-0813">Transport</keyword>
<proteinExistence type="predicted"/>
<evidence type="ECO:0000256" key="3">
    <source>
        <dbReference type="ARBA" id="ARBA00022723"/>
    </source>
</evidence>
<dbReference type="EMBL" id="UOFU01000296">
    <property type="protein sequence ID" value="VAX02840.1"/>
    <property type="molecule type" value="Genomic_DNA"/>
</dbReference>
<feature type="domain" description="Cytochrome c" evidence="6">
    <location>
        <begin position="39"/>
        <end position="125"/>
    </location>
</feature>
<sequence>MKRKLTMGLMVTLCLFSVTLLSTASQADSRKAVKKELSKPVIRGGIVFKNYCKLCHGERADGIARAAKLYGVANLTIKPADKEYYFKIIRNGGISVGKSEFMPPWEGELSEEQIRDVVAYLQIATDGKRRGEVVFKTNCILCHGLMADGKGRAARMYNPPPANLTKSDKNDDYKRMIISRGGAAMGRSEFMPVWSDQ</sequence>
<dbReference type="SUPFAM" id="SSF46626">
    <property type="entry name" value="Cytochrome c"/>
    <property type="match status" value="2"/>
</dbReference>
<feature type="non-terminal residue" evidence="7">
    <location>
        <position position="197"/>
    </location>
</feature>
<dbReference type="InterPro" id="IPR051459">
    <property type="entry name" value="Cytochrome_c-type_DH"/>
</dbReference>
<dbReference type="Pfam" id="PF13442">
    <property type="entry name" value="Cytochrome_CBB3"/>
    <property type="match status" value="2"/>
</dbReference>
<protein>
    <recommendedName>
        <fullName evidence="6">Cytochrome c domain-containing protein</fullName>
    </recommendedName>
</protein>
<feature type="domain" description="Cytochrome c" evidence="6">
    <location>
        <begin position="126"/>
        <end position="197"/>
    </location>
</feature>
<dbReference type="Gene3D" id="1.10.760.10">
    <property type="entry name" value="Cytochrome c-like domain"/>
    <property type="match status" value="2"/>
</dbReference>
<evidence type="ECO:0000256" key="4">
    <source>
        <dbReference type="ARBA" id="ARBA00022982"/>
    </source>
</evidence>
<dbReference type="InterPro" id="IPR008168">
    <property type="entry name" value="Cyt_C_IC"/>
</dbReference>
<dbReference type="GO" id="GO:0005506">
    <property type="term" value="F:iron ion binding"/>
    <property type="evidence" value="ECO:0007669"/>
    <property type="project" value="InterPro"/>
</dbReference>
<accession>A0A3B1AXC2</accession>
<keyword evidence="4" id="KW-0249">Electron transport</keyword>